<evidence type="ECO:0000313" key="4">
    <source>
        <dbReference type="Proteomes" id="UP000199021"/>
    </source>
</evidence>
<dbReference type="Pfam" id="PF01497">
    <property type="entry name" value="Peripla_BP_2"/>
    <property type="match status" value="1"/>
</dbReference>
<gene>
    <name evidence="3" type="ORF">SAMN05444359_13622</name>
</gene>
<dbReference type="FunCoup" id="A0A1H9NEM5">
    <property type="interactions" value="215"/>
</dbReference>
<dbReference type="PROSITE" id="PS51257">
    <property type="entry name" value="PROKAR_LIPOPROTEIN"/>
    <property type="match status" value="1"/>
</dbReference>
<dbReference type="RefSeq" id="WP_090172944.1">
    <property type="nucleotide sequence ID" value="NZ_FOFB01000036.1"/>
</dbReference>
<dbReference type="InterPro" id="IPR050902">
    <property type="entry name" value="ABC_Transporter_SBP"/>
</dbReference>
<dbReference type="Proteomes" id="UP000199021">
    <property type="component" value="Unassembled WGS sequence"/>
</dbReference>
<proteinExistence type="predicted"/>
<dbReference type="AlphaFoldDB" id="A0A1H9NEM5"/>
<dbReference type="Gene3D" id="3.40.50.1980">
    <property type="entry name" value="Nitrogenase molybdenum iron protein domain"/>
    <property type="match status" value="2"/>
</dbReference>
<dbReference type="EMBL" id="FOFB01000036">
    <property type="protein sequence ID" value="SER34291.1"/>
    <property type="molecule type" value="Genomic_DNA"/>
</dbReference>
<feature type="chain" id="PRO_5011778019" evidence="1">
    <location>
        <begin position="21"/>
        <end position="296"/>
    </location>
</feature>
<protein>
    <submittedName>
        <fullName evidence="3">Iron complex transport system substrate-binding protein</fullName>
    </submittedName>
</protein>
<feature type="signal peptide" evidence="1">
    <location>
        <begin position="1"/>
        <end position="20"/>
    </location>
</feature>
<evidence type="ECO:0000313" key="3">
    <source>
        <dbReference type="EMBL" id="SER34291.1"/>
    </source>
</evidence>
<organism evidence="3 4">
    <name type="scientific">Neolewinella agarilytica</name>
    <dbReference type="NCBI Taxonomy" id="478744"/>
    <lineage>
        <taxon>Bacteria</taxon>
        <taxon>Pseudomonadati</taxon>
        <taxon>Bacteroidota</taxon>
        <taxon>Saprospiria</taxon>
        <taxon>Saprospirales</taxon>
        <taxon>Lewinellaceae</taxon>
        <taxon>Neolewinella</taxon>
    </lineage>
</organism>
<keyword evidence="4" id="KW-1185">Reference proteome</keyword>
<name>A0A1H9NEM5_9BACT</name>
<evidence type="ECO:0000256" key="1">
    <source>
        <dbReference type="SAM" id="SignalP"/>
    </source>
</evidence>
<feature type="domain" description="Fe/B12 periplasmic-binding" evidence="2">
    <location>
        <begin position="37"/>
        <end position="296"/>
    </location>
</feature>
<dbReference type="SUPFAM" id="SSF53807">
    <property type="entry name" value="Helical backbone' metal receptor"/>
    <property type="match status" value="1"/>
</dbReference>
<dbReference type="PANTHER" id="PTHR30535:SF4">
    <property type="entry name" value="HEMIN-BINDING PERIPLASMIC PROTEIN HMUT"/>
    <property type="match status" value="1"/>
</dbReference>
<dbReference type="STRING" id="478744.SAMN05444359_13622"/>
<dbReference type="InterPro" id="IPR002491">
    <property type="entry name" value="ABC_transptr_periplasmic_BD"/>
</dbReference>
<dbReference type="OrthoDB" id="9797736at2"/>
<sequence>MKFLPILFLLFAGLSACSPAAESAAADSEPGTSDTHRIVSLSGTLTELLYDLDFGDQLVGVDVTSTYPSAVNDVPKLGHVSQLNVEGLLALHPTLVFVAEEAKDKPALKTLADAGVTVVPVTMYPTLDNAARAATVLARHLSIDEQKIAEYTAGIEKDKRELEEKLAANEGERPRVLFIYARGARQLMVAGTDTEAAAIIELAGGENAIQSFSDFKPLTPEALVEAAPEFILMFTSGLASLDGKAGLANIPGISQTPAFQHDQIIAMDGHYLLGFGPRAAQAAGELAGKLHNRISK</sequence>
<accession>A0A1H9NEM5</accession>
<keyword evidence="1" id="KW-0732">Signal</keyword>
<dbReference type="PANTHER" id="PTHR30535">
    <property type="entry name" value="VITAMIN B12-BINDING PROTEIN"/>
    <property type="match status" value="1"/>
</dbReference>
<evidence type="ECO:0000259" key="2">
    <source>
        <dbReference type="PROSITE" id="PS50983"/>
    </source>
</evidence>
<dbReference type="PROSITE" id="PS50983">
    <property type="entry name" value="FE_B12_PBP"/>
    <property type="match status" value="1"/>
</dbReference>
<dbReference type="InParanoid" id="A0A1H9NEM5"/>
<reference evidence="4" key="1">
    <citation type="submission" date="2016-10" db="EMBL/GenBank/DDBJ databases">
        <authorList>
            <person name="Varghese N."/>
            <person name="Submissions S."/>
        </authorList>
    </citation>
    <scope>NUCLEOTIDE SEQUENCE [LARGE SCALE GENOMIC DNA]</scope>
    <source>
        <strain evidence="4">DSM 24740</strain>
    </source>
</reference>